<dbReference type="Proteomes" id="UP000228945">
    <property type="component" value="Chromosome"/>
</dbReference>
<accession>A0A2D2AX06</accession>
<dbReference type="Pfam" id="PF07690">
    <property type="entry name" value="MFS_1"/>
    <property type="match status" value="1"/>
</dbReference>
<dbReference type="InterPro" id="IPR050327">
    <property type="entry name" value="Proton-linked_MCT"/>
</dbReference>
<dbReference type="Gene3D" id="1.20.1250.20">
    <property type="entry name" value="MFS general substrate transporter like domains"/>
    <property type="match status" value="2"/>
</dbReference>
<evidence type="ECO:0000313" key="7">
    <source>
        <dbReference type="Proteomes" id="UP000228945"/>
    </source>
</evidence>
<feature type="transmembrane region" description="Helical" evidence="4">
    <location>
        <begin position="104"/>
        <end position="125"/>
    </location>
</feature>
<feature type="transmembrane region" description="Helical" evidence="4">
    <location>
        <begin position="377"/>
        <end position="399"/>
    </location>
</feature>
<feature type="transmembrane region" description="Helical" evidence="4">
    <location>
        <begin position="257"/>
        <end position="278"/>
    </location>
</feature>
<dbReference type="InterPro" id="IPR011701">
    <property type="entry name" value="MFS"/>
</dbReference>
<feature type="domain" description="Major facilitator superfamily (MFS) profile" evidence="5">
    <location>
        <begin position="13"/>
        <end position="403"/>
    </location>
</feature>
<feature type="transmembrane region" description="Helical" evidence="4">
    <location>
        <begin position="137"/>
        <end position="161"/>
    </location>
</feature>
<keyword evidence="1 4" id="KW-0812">Transmembrane</keyword>
<keyword evidence="7" id="KW-1185">Reference proteome</keyword>
<feature type="transmembrane region" description="Helical" evidence="4">
    <location>
        <begin position="290"/>
        <end position="308"/>
    </location>
</feature>
<dbReference type="InterPro" id="IPR020846">
    <property type="entry name" value="MFS_dom"/>
</dbReference>
<name>A0A2D2AX06_9CAUL</name>
<keyword evidence="3 4" id="KW-0472">Membrane</keyword>
<protein>
    <submittedName>
        <fullName evidence="6">MFS transporter</fullName>
    </submittedName>
</protein>
<feature type="transmembrane region" description="Helical" evidence="4">
    <location>
        <begin position="167"/>
        <end position="188"/>
    </location>
</feature>
<dbReference type="AlphaFoldDB" id="A0A2D2AX06"/>
<gene>
    <name evidence="6" type="ORF">CSW64_08910</name>
</gene>
<dbReference type="RefSeq" id="WP_099621780.1">
    <property type="nucleotide sequence ID" value="NZ_CP024201.1"/>
</dbReference>
<evidence type="ECO:0000259" key="5">
    <source>
        <dbReference type="PROSITE" id="PS50850"/>
    </source>
</evidence>
<dbReference type="KEGG" id="cmb:CSW64_08910"/>
<dbReference type="PROSITE" id="PS50850">
    <property type="entry name" value="MFS"/>
    <property type="match status" value="1"/>
</dbReference>
<keyword evidence="2 4" id="KW-1133">Transmembrane helix</keyword>
<reference evidence="6 7" key="1">
    <citation type="submission" date="2017-10" db="EMBL/GenBank/DDBJ databases">
        <title>Genome sequence of Caulobacter mirabilis FWC38.</title>
        <authorList>
            <person name="Fiebig A."/>
            <person name="Crosson S."/>
        </authorList>
    </citation>
    <scope>NUCLEOTIDE SEQUENCE [LARGE SCALE GENOMIC DNA]</scope>
    <source>
        <strain evidence="6 7">FWC 38</strain>
    </source>
</reference>
<evidence type="ECO:0000313" key="6">
    <source>
        <dbReference type="EMBL" id="ATQ42523.1"/>
    </source>
</evidence>
<feature type="transmembrane region" description="Helical" evidence="4">
    <location>
        <begin position="80"/>
        <end position="98"/>
    </location>
</feature>
<evidence type="ECO:0000256" key="4">
    <source>
        <dbReference type="SAM" id="Phobius"/>
    </source>
</evidence>
<feature type="transmembrane region" description="Helical" evidence="4">
    <location>
        <begin position="12"/>
        <end position="36"/>
    </location>
</feature>
<feature type="transmembrane region" description="Helical" evidence="4">
    <location>
        <begin position="314"/>
        <end position="336"/>
    </location>
</feature>
<proteinExistence type="predicted"/>
<dbReference type="OrthoDB" id="9796632at2"/>
<dbReference type="PANTHER" id="PTHR11360">
    <property type="entry name" value="MONOCARBOXYLATE TRANSPORTER"/>
    <property type="match status" value="1"/>
</dbReference>
<sequence>MSRPALPLFPGWFVVAGAFAVTFVGFGGAYTFSAFFEPLRQTFGATRGSVSLVFSIAGFLYFSLGVISGPLADRFGTRRVAAAGMILLGVGLALAGLARSLIEVYLAYGLGVGIGVGLAYVPALGAVQRWFDRRRGLASGLAVSGIGVGTLALPPLAALLVEQVGWRATYLLLGAACGLIGLGAALLLRNDPAGLGYAPDGLPALASAPPPGGLTVSEAVRTRRFAGLYLACLICAFGVFTPFVHLVPYAMDHGVPAARAALLLGAIGVGSTAGRFLLGGLADRLGRETTLLAMVGGVAASLAAWALLDGFWPLMLFAAAFGVFYGGWVALLPALVMDAFGGRSVGGIIGLLYTSVALGTLVGPPAAGWMFDATGGYRPAILAAAATSLVGLIVLAATFRRRN</sequence>
<dbReference type="EMBL" id="CP024201">
    <property type="protein sequence ID" value="ATQ42523.1"/>
    <property type="molecule type" value="Genomic_DNA"/>
</dbReference>
<dbReference type="GO" id="GO:0022857">
    <property type="term" value="F:transmembrane transporter activity"/>
    <property type="evidence" value="ECO:0007669"/>
    <property type="project" value="InterPro"/>
</dbReference>
<feature type="transmembrane region" description="Helical" evidence="4">
    <location>
        <begin position="48"/>
        <end position="68"/>
    </location>
</feature>
<feature type="transmembrane region" description="Helical" evidence="4">
    <location>
        <begin position="348"/>
        <end position="371"/>
    </location>
</feature>
<evidence type="ECO:0000256" key="1">
    <source>
        <dbReference type="ARBA" id="ARBA00022692"/>
    </source>
</evidence>
<evidence type="ECO:0000256" key="2">
    <source>
        <dbReference type="ARBA" id="ARBA00022989"/>
    </source>
</evidence>
<dbReference type="InterPro" id="IPR036259">
    <property type="entry name" value="MFS_trans_sf"/>
</dbReference>
<evidence type="ECO:0000256" key="3">
    <source>
        <dbReference type="ARBA" id="ARBA00023136"/>
    </source>
</evidence>
<feature type="transmembrane region" description="Helical" evidence="4">
    <location>
        <begin position="228"/>
        <end position="251"/>
    </location>
</feature>
<dbReference type="PANTHER" id="PTHR11360:SF284">
    <property type="entry name" value="EG:103B4.3 PROTEIN-RELATED"/>
    <property type="match status" value="1"/>
</dbReference>
<organism evidence="6 7">
    <name type="scientific">Caulobacter mirabilis</name>
    <dbReference type="NCBI Taxonomy" id="69666"/>
    <lineage>
        <taxon>Bacteria</taxon>
        <taxon>Pseudomonadati</taxon>
        <taxon>Pseudomonadota</taxon>
        <taxon>Alphaproteobacteria</taxon>
        <taxon>Caulobacterales</taxon>
        <taxon>Caulobacteraceae</taxon>
        <taxon>Caulobacter</taxon>
    </lineage>
</organism>
<dbReference type="SUPFAM" id="SSF103473">
    <property type="entry name" value="MFS general substrate transporter"/>
    <property type="match status" value="1"/>
</dbReference>